<dbReference type="SUPFAM" id="SSF75005">
    <property type="entry name" value="Arabinanase/levansucrase/invertase"/>
    <property type="match status" value="1"/>
</dbReference>
<dbReference type="AlphaFoldDB" id="A0A9X1QPQ3"/>
<organism evidence="6 7">
    <name type="scientific">Corynebacterium uropygiale</name>
    <dbReference type="NCBI Taxonomy" id="1775911"/>
    <lineage>
        <taxon>Bacteria</taxon>
        <taxon>Bacillati</taxon>
        <taxon>Actinomycetota</taxon>
        <taxon>Actinomycetes</taxon>
        <taxon>Mycobacteriales</taxon>
        <taxon>Corynebacteriaceae</taxon>
        <taxon>Corynebacterium</taxon>
    </lineage>
</organism>
<keyword evidence="3 6" id="KW-0378">Hydrolase</keyword>
<dbReference type="PANTHER" id="PTHR43101">
    <property type="entry name" value="BETA-FRUCTOSIDASE"/>
    <property type="match status" value="1"/>
</dbReference>
<keyword evidence="7" id="KW-1185">Reference proteome</keyword>
<dbReference type="RefSeq" id="WP_236117387.1">
    <property type="nucleotide sequence ID" value="NZ_JAKGSI010000001.1"/>
</dbReference>
<dbReference type="InterPro" id="IPR023296">
    <property type="entry name" value="Glyco_hydro_beta-prop_sf"/>
</dbReference>
<dbReference type="CDD" id="cd18623">
    <property type="entry name" value="GH32_ScrB-like"/>
    <property type="match status" value="1"/>
</dbReference>
<name>A0A9X1QPQ3_9CORY</name>
<evidence type="ECO:0000256" key="4">
    <source>
        <dbReference type="ARBA" id="ARBA00023295"/>
    </source>
</evidence>
<comment type="caution">
    <text evidence="6">The sequence shown here is derived from an EMBL/GenBank/DDBJ whole genome shotgun (WGS) entry which is preliminary data.</text>
</comment>
<dbReference type="Proteomes" id="UP001139336">
    <property type="component" value="Unassembled WGS sequence"/>
</dbReference>
<dbReference type="GO" id="GO:0004564">
    <property type="term" value="F:beta-fructofuranosidase activity"/>
    <property type="evidence" value="ECO:0007669"/>
    <property type="project" value="UniProtKB-EC"/>
</dbReference>
<evidence type="ECO:0000313" key="7">
    <source>
        <dbReference type="Proteomes" id="UP001139336"/>
    </source>
</evidence>
<evidence type="ECO:0000259" key="5">
    <source>
        <dbReference type="Pfam" id="PF00251"/>
    </source>
</evidence>
<dbReference type="EMBL" id="JAKGSI010000001">
    <property type="protein sequence ID" value="MCF4005573.1"/>
    <property type="molecule type" value="Genomic_DNA"/>
</dbReference>
<evidence type="ECO:0000256" key="1">
    <source>
        <dbReference type="ARBA" id="ARBA00009902"/>
    </source>
</evidence>
<dbReference type="Pfam" id="PF00251">
    <property type="entry name" value="Glyco_hydro_32N"/>
    <property type="match status" value="1"/>
</dbReference>
<protein>
    <recommendedName>
        <fullName evidence="2">beta-fructofuranosidase</fullName>
        <ecNumber evidence="2">3.2.1.26</ecNumber>
    </recommendedName>
</protein>
<dbReference type="InterPro" id="IPR018053">
    <property type="entry name" value="Glyco_hydro_32_AS"/>
</dbReference>
<evidence type="ECO:0000313" key="6">
    <source>
        <dbReference type="EMBL" id="MCF4005573.1"/>
    </source>
</evidence>
<dbReference type="InterPro" id="IPR013148">
    <property type="entry name" value="Glyco_hydro_32_N"/>
</dbReference>
<feature type="domain" description="Glycosyl hydrolase family 32 N-terminal" evidence="5">
    <location>
        <begin position="8"/>
        <end position="332"/>
    </location>
</feature>
<reference evidence="6" key="1">
    <citation type="submission" date="2022-01" db="EMBL/GenBank/DDBJ databases">
        <title>Corynebacterium sp. nov isolated from isolated from the feces of the greater white-fronted geese (Anser albifrons) at Poyang Lake, PR China.</title>
        <authorList>
            <person name="Liu Q."/>
        </authorList>
    </citation>
    <scope>NUCLEOTIDE SEQUENCE</scope>
    <source>
        <strain evidence="6">JCM 32435</strain>
    </source>
</reference>
<dbReference type="PROSITE" id="PS00609">
    <property type="entry name" value="GLYCOSYL_HYDROL_F32"/>
    <property type="match status" value="1"/>
</dbReference>
<evidence type="ECO:0000256" key="2">
    <source>
        <dbReference type="ARBA" id="ARBA00012758"/>
    </source>
</evidence>
<evidence type="ECO:0000256" key="3">
    <source>
        <dbReference type="ARBA" id="ARBA00022801"/>
    </source>
</evidence>
<dbReference type="InterPro" id="IPR051214">
    <property type="entry name" value="GH32_Enzymes"/>
</dbReference>
<dbReference type="EC" id="3.2.1.26" evidence="2"/>
<dbReference type="SMART" id="SM00640">
    <property type="entry name" value="Glyco_32"/>
    <property type="match status" value="1"/>
</dbReference>
<keyword evidence="4" id="KW-0326">Glycosidase</keyword>
<proteinExistence type="inferred from homology"/>
<gene>
    <name evidence="6" type="ORF">L1O03_00025</name>
</gene>
<sequence length="441" mass="49455">MPYRPRFHVAPPQGRLNDPNGLYLDGTTLHAFYQHDPAFPRRPKRIGWGHASADLRSLRWQHHPDALTPDTPYDRHGCYSGCAVRTEDGLRLYYTGNLKTEDGTRVPSQNLVHVHHPAGPEGGFYQRSPLNPLIPREHPGYTGHFRDPHITPITAEEAGDGGSAEQATARPRWRMLLGAQREEERGAVVVYESADLESWDWAGELRVEPAEAAPQDAFMWECPNLVPLRDEVTGERLHVLFLCPQRAGGDESGYIVGRLEGHTFHALRPYQRTDWGFEFYAPQAALDGDTALLLGWAGMPAQDESATLAAEGWVHTLTLPRRLSLHNHALRQRILLPDAPEQLPADEAYGPWQVWRRSLLDEAWSVEIEPGFSLTWSDGQLELRRGEETRLIPVAGGAESERPDNASQELNKNSIVLIIRDGNVVDIEVADGRFCATSHIF</sequence>
<dbReference type="PANTHER" id="PTHR43101:SF1">
    <property type="entry name" value="BETA-FRUCTOSIDASE"/>
    <property type="match status" value="1"/>
</dbReference>
<accession>A0A9X1QPQ3</accession>
<dbReference type="InterPro" id="IPR001362">
    <property type="entry name" value="Glyco_hydro_32"/>
</dbReference>
<dbReference type="GO" id="GO:0005975">
    <property type="term" value="P:carbohydrate metabolic process"/>
    <property type="evidence" value="ECO:0007669"/>
    <property type="project" value="InterPro"/>
</dbReference>
<comment type="similarity">
    <text evidence="1">Belongs to the glycosyl hydrolase 32 family.</text>
</comment>
<dbReference type="Gene3D" id="2.115.10.20">
    <property type="entry name" value="Glycosyl hydrolase domain, family 43"/>
    <property type="match status" value="1"/>
</dbReference>